<reference evidence="1" key="1">
    <citation type="submission" date="2015-05" db="UniProtKB">
        <authorList>
            <consortium name="EnsemblMetazoa"/>
        </authorList>
    </citation>
    <scope>IDENTIFICATION</scope>
</reference>
<evidence type="ECO:0000313" key="1">
    <source>
        <dbReference type="EnsemblMetazoa" id="RPRC004905-PA"/>
    </source>
</evidence>
<evidence type="ECO:0000313" key="2">
    <source>
        <dbReference type="Proteomes" id="UP000015103"/>
    </source>
</evidence>
<dbReference type="EMBL" id="ACPB03018064">
    <property type="status" value="NOT_ANNOTATED_CDS"/>
    <property type="molecule type" value="Genomic_DNA"/>
</dbReference>
<dbReference type="InParanoid" id="T1HLI1"/>
<accession>T1HLI1</accession>
<protein>
    <submittedName>
        <fullName evidence="1">Uncharacterized protein</fullName>
    </submittedName>
</protein>
<proteinExistence type="predicted"/>
<dbReference type="EnsemblMetazoa" id="RPRC004905-RA">
    <property type="protein sequence ID" value="RPRC004905-PA"/>
    <property type="gene ID" value="RPRC004905"/>
</dbReference>
<keyword evidence="2" id="KW-1185">Reference proteome</keyword>
<dbReference type="AlphaFoldDB" id="T1HLI1"/>
<name>T1HLI1_RHOPR</name>
<organism evidence="1 2">
    <name type="scientific">Rhodnius prolixus</name>
    <name type="common">Triatomid bug</name>
    <dbReference type="NCBI Taxonomy" id="13249"/>
    <lineage>
        <taxon>Eukaryota</taxon>
        <taxon>Metazoa</taxon>
        <taxon>Ecdysozoa</taxon>
        <taxon>Arthropoda</taxon>
        <taxon>Hexapoda</taxon>
        <taxon>Insecta</taxon>
        <taxon>Pterygota</taxon>
        <taxon>Neoptera</taxon>
        <taxon>Paraneoptera</taxon>
        <taxon>Hemiptera</taxon>
        <taxon>Heteroptera</taxon>
        <taxon>Panheteroptera</taxon>
        <taxon>Cimicomorpha</taxon>
        <taxon>Reduviidae</taxon>
        <taxon>Triatominae</taxon>
        <taxon>Rhodnius</taxon>
    </lineage>
</organism>
<sequence>MLLVSRLLLLSLLPLAVVLIEIDKALIQVPDRNCQQGYKRDSRGKCHRVFMPKTPPPEEYSEVYRTIFGSSSST</sequence>
<dbReference type="HOGENOM" id="CLU_2690880_0_0_1"/>
<dbReference type="Proteomes" id="UP000015103">
    <property type="component" value="Unassembled WGS sequence"/>
</dbReference>
<dbReference type="VEuPathDB" id="VectorBase:RPRC004905"/>